<dbReference type="PANTHER" id="PTHR37311:SF1">
    <property type="entry name" value="2-PHOSPHOSULFOLACTATE PHOSPHATASE-RELATED"/>
    <property type="match status" value="1"/>
</dbReference>
<proteinExistence type="inferred from homology"/>
<evidence type="ECO:0000313" key="7">
    <source>
        <dbReference type="EMBL" id="GAB1218850.1"/>
    </source>
</evidence>
<comment type="catalytic activity">
    <reaction evidence="6">
        <text>(2R)-O-phospho-3-sulfolactate + H2O = (2R)-3-sulfolactate + phosphate</text>
        <dbReference type="Rhea" id="RHEA:23416"/>
        <dbReference type="ChEBI" id="CHEBI:15377"/>
        <dbReference type="ChEBI" id="CHEBI:15597"/>
        <dbReference type="ChEBI" id="CHEBI:43474"/>
        <dbReference type="ChEBI" id="CHEBI:58738"/>
        <dbReference type="EC" id="3.1.3.71"/>
    </reaction>
</comment>
<evidence type="ECO:0000313" key="8">
    <source>
        <dbReference type="Proteomes" id="UP001628156"/>
    </source>
</evidence>
<keyword evidence="4" id="KW-0378">Hydrolase</keyword>
<evidence type="ECO:0000256" key="3">
    <source>
        <dbReference type="ARBA" id="ARBA00012953"/>
    </source>
</evidence>
<dbReference type="InterPro" id="IPR036702">
    <property type="entry name" value="ComB-like_sf"/>
</dbReference>
<sequence>MNTNVIISPSQHQLAKGVCVVIDVLRASSVEAHLFLCNAQKIIPQSDIETSLQTKKDHPEVLLIGERQGIKYDGFDFGNSPTELMFSIHCDLSYRSNKEKIKNKICIHNTQQGTQSLVVCRNNPQVTRVFMCSINNCQATIEYLKALHPPFVTFVASGNEITCREDLLYGRYLEALYLGKQPEMTLEEMIEDIKHSSGSKFFKGLPQFPEADFYECYKLNSINVVMEYVNGEIRQVN</sequence>
<keyword evidence="5" id="KW-0460">Magnesium</keyword>
<comment type="cofactor">
    <cofactor evidence="1">
        <name>Mg(2+)</name>
        <dbReference type="ChEBI" id="CHEBI:18420"/>
    </cofactor>
</comment>
<dbReference type="PANTHER" id="PTHR37311">
    <property type="entry name" value="2-PHOSPHOSULFOLACTATE PHOSPHATASE-RELATED"/>
    <property type="match status" value="1"/>
</dbReference>
<comment type="similarity">
    <text evidence="2">Belongs to the ComB family.</text>
</comment>
<dbReference type="InterPro" id="IPR005238">
    <property type="entry name" value="ComB-like"/>
</dbReference>
<dbReference type="Gene3D" id="3.90.1560.10">
    <property type="entry name" value="ComB-like"/>
    <property type="match status" value="1"/>
</dbReference>
<keyword evidence="8" id="KW-1185">Reference proteome</keyword>
<organism evidence="7 8">
    <name type="scientific">Entamoeba nuttalli</name>
    <dbReference type="NCBI Taxonomy" id="412467"/>
    <lineage>
        <taxon>Eukaryota</taxon>
        <taxon>Amoebozoa</taxon>
        <taxon>Evosea</taxon>
        <taxon>Archamoebae</taxon>
        <taxon>Mastigamoebida</taxon>
        <taxon>Entamoebidae</taxon>
        <taxon>Entamoeba</taxon>
    </lineage>
</organism>
<protein>
    <recommendedName>
        <fullName evidence="3">2-phosphosulfolactate phosphatase</fullName>
        <ecNumber evidence="3">3.1.3.71</ecNumber>
    </recommendedName>
</protein>
<dbReference type="EC" id="3.1.3.71" evidence="3"/>
<accession>A0ABQ0D7M6</accession>
<reference evidence="7 8" key="1">
    <citation type="journal article" date="2019" name="PLoS Negl. Trop. Dis.">
        <title>Whole genome sequencing of Entamoeba nuttalli reveals mammalian host-related molecular signatures and a novel octapeptide-repeat surface protein.</title>
        <authorList>
            <person name="Tanaka M."/>
            <person name="Makiuchi T."/>
            <person name="Komiyama T."/>
            <person name="Shiina T."/>
            <person name="Osaki K."/>
            <person name="Tachibana H."/>
        </authorList>
    </citation>
    <scope>NUCLEOTIDE SEQUENCE [LARGE SCALE GENOMIC DNA]</scope>
    <source>
        <strain evidence="7 8">P19-061405</strain>
    </source>
</reference>
<evidence type="ECO:0000256" key="2">
    <source>
        <dbReference type="ARBA" id="ARBA00009997"/>
    </source>
</evidence>
<evidence type="ECO:0000256" key="5">
    <source>
        <dbReference type="ARBA" id="ARBA00022842"/>
    </source>
</evidence>
<evidence type="ECO:0000256" key="4">
    <source>
        <dbReference type="ARBA" id="ARBA00022801"/>
    </source>
</evidence>
<evidence type="ECO:0000256" key="1">
    <source>
        <dbReference type="ARBA" id="ARBA00001946"/>
    </source>
</evidence>
<dbReference type="Proteomes" id="UP001628156">
    <property type="component" value="Unassembled WGS sequence"/>
</dbReference>
<dbReference type="Pfam" id="PF04029">
    <property type="entry name" value="2-ph_phosp"/>
    <property type="match status" value="1"/>
</dbReference>
<comment type="caution">
    <text evidence="7">The sequence shown here is derived from an EMBL/GenBank/DDBJ whole genome shotgun (WGS) entry which is preliminary data.</text>
</comment>
<name>A0ABQ0D7M6_9EUKA</name>
<dbReference type="SUPFAM" id="SSF142823">
    <property type="entry name" value="ComB-like"/>
    <property type="match status" value="1"/>
</dbReference>
<dbReference type="EMBL" id="BAAFRS010000004">
    <property type="protein sequence ID" value="GAB1218850.1"/>
    <property type="molecule type" value="Genomic_DNA"/>
</dbReference>
<evidence type="ECO:0000256" key="6">
    <source>
        <dbReference type="ARBA" id="ARBA00033711"/>
    </source>
</evidence>
<gene>
    <name evidence="7" type="ORF">ENUP19_0004G0081</name>
</gene>